<reference evidence="1" key="1">
    <citation type="journal article" date="2014" name="Front. Microbiol.">
        <title>High frequency of phylogenetically diverse reductive dehalogenase-homologous genes in deep subseafloor sedimentary metagenomes.</title>
        <authorList>
            <person name="Kawai M."/>
            <person name="Futagami T."/>
            <person name="Toyoda A."/>
            <person name="Takaki Y."/>
            <person name="Nishi S."/>
            <person name="Hori S."/>
            <person name="Arai W."/>
            <person name="Tsubouchi T."/>
            <person name="Morono Y."/>
            <person name="Uchiyama I."/>
            <person name="Ito T."/>
            <person name="Fujiyama A."/>
            <person name="Inagaki F."/>
            <person name="Takami H."/>
        </authorList>
    </citation>
    <scope>NUCLEOTIDE SEQUENCE</scope>
    <source>
        <strain evidence="1">Expedition CK06-06</strain>
    </source>
</reference>
<dbReference type="SUPFAM" id="SSF52266">
    <property type="entry name" value="SGNH hydrolase"/>
    <property type="match status" value="1"/>
</dbReference>
<sequence>MAVVKLNPEPQNAIVFAGSSIFHFWTTLADDMAPLLVINQAFAGARMRSVFNAMDKLIIPYNPKIIVYYCGSNDINDGA</sequence>
<comment type="caution">
    <text evidence="1">The sequence shown here is derived from an EMBL/GenBank/DDBJ whole genome shotgun (WGS) entry which is preliminary data.</text>
</comment>
<gene>
    <name evidence="1" type="ORF">S01H4_32092</name>
</gene>
<dbReference type="EMBL" id="BART01016729">
    <property type="protein sequence ID" value="GAG85468.1"/>
    <property type="molecule type" value="Genomic_DNA"/>
</dbReference>
<proteinExistence type="predicted"/>
<evidence type="ECO:0000313" key="1">
    <source>
        <dbReference type="EMBL" id="GAG85468.1"/>
    </source>
</evidence>
<name>X1BN52_9ZZZZ</name>
<dbReference type="AlphaFoldDB" id="X1BN52"/>
<accession>X1BN52</accession>
<dbReference type="InterPro" id="IPR036514">
    <property type="entry name" value="SGNH_hydro_sf"/>
</dbReference>
<organism evidence="1">
    <name type="scientific">marine sediment metagenome</name>
    <dbReference type="NCBI Taxonomy" id="412755"/>
    <lineage>
        <taxon>unclassified sequences</taxon>
        <taxon>metagenomes</taxon>
        <taxon>ecological metagenomes</taxon>
    </lineage>
</organism>
<dbReference type="Gene3D" id="3.40.50.1110">
    <property type="entry name" value="SGNH hydrolase"/>
    <property type="match status" value="1"/>
</dbReference>
<evidence type="ECO:0008006" key="2">
    <source>
        <dbReference type="Google" id="ProtNLM"/>
    </source>
</evidence>
<protein>
    <recommendedName>
        <fullName evidence="2">SGNH hydrolase-type esterase domain-containing protein</fullName>
    </recommendedName>
</protein>
<feature type="non-terminal residue" evidence="1">
    <location>
        <position position="79"/>
    </location>
</feature>